<accession>A0A9W3X1Y1</accession>
<organism evidence="2 3">
    <name type="scientific">Bacillus thuringiensis</name>
    <dbReference type="NCBI Taxonomy" id="1428"/>
    <lineage>
        <taxon>Bacteria</taxon>
        <taxon>Bacillati</taxon>
        <taxon>Bacillota</taxon>
        <taxon>Bacilli</taxon>
        <taxon>Bacillales</taxon>
        <taxon>Bacillaceae</taxon>
        <taxon>Bacillus</taxon>
        <taxon>Bacillus cereus group</taxon>
    </lineage>
</organism>
<dbReference type="EC" id="4.2.1.129" evidence="2"/>
<proteinExistence type="predicted"/>
<dbReference type="Pfam" id="PF13249">
    <property type="entry name" value="SQHop_cyclase_N"/>
    <property type="match status" value="1"/>
</dbReference>
<dbReference type="Proteomes" id="UP000092743">
    <property type="component" value="Chromosome"/>
</dbReference>
<name>A0A9W3X1Y1_BACTU</name>
<sequence length="105" mass="12142">MLLYEKVHEEIARRATALQSMQRQDGTWRFCFEGAPLTDCHMIFLLKLLGRDKEIEPFVKRLASLQTNEGTWKLYEDEVGGNLSATIQSYAALLASKKYTKKMRI</sequence>
<dbReference type="SUPFAM" id="SSF81853">
    <property type="entry name" value="Family 10 polysaccharide lyase"/>
    <property type="match status" value="1"/>
</dbReference>
<protein>
    <submittedName>
        <fullName evidence="2">Squalene--hopene cyclase SqhC</fullName>
        <ecNumber evidence="2">4.2.1.129</ecNumber>
    </submittedName>
</protein>
<evidence type="ECO:0000313" key="2">
    <source>
        <dbReference type="EMBL" id="ANS49353.1"/>
    </source>
</evidence>
<dbReference type="GO" id="GO:0016829">
    <property type="term" value="F:lyase activity"/>
    <property type="evidence" value="ECO:0007669"/>
    <property type="project" value="UniProtKB-KW"/>
</dbReference>
<dbReference type="InterPro" id="IPR032697">
    <property type="entry name" value="SQ_cyclase_N"/>
</dbReference>
<dbReference type="Gene3D" id="1.50.10.20">
    <property type="match status" value="1"/>
</dbReference>
<dbReference type="AlphaFoldDB" id="A0A9W3X1Y1"/>
<keyword evidence="2" id="KW-0456">Lyase</keyword>
<reference evidence="2 3" key="1">
    <citation type="submission" date="2016-04" db="EMBL/GenBank/DDBJ databases">
        <title>High quality genome of the nematocidal Bacillus thuringiensis MYBT18246.</title>
        <authorList>
            <person name="Hollensteiner J."/>
            <person name="Poehlein A."/>
            <person name="Sproeer C."/>
            <person name="Bunk B."/>
            <person name="Rosenstiel P."/>
            <person name="Schulenburg H."/>
            <person name="Liesegang H."/>
        </authorList>
    </citation>
    <scope>NUCLEOTIDE SEQUENCE [LARGE SCALE GENOMIC DNA]</scope>
    <source>
        <strain evidence="2 3">MYBT18246</strain>
    </source>
</reference>
<feature type="domain" description="Squalene cyclase N-terminal" evidence="1">
    <location>
        <begin position="11"/>
        <end position="94"/>
    </location>
</feature>
<dbReference type="EMBL" id="CP015350">
    <property type="protein sequence ID" value="ANS49353.1"/>
    <property type="molecule type" value="Genomic_DNA"/>
</dbReference>
<gene>
    <name evidence="2" type="primary">sqhC_2</name>
    <name evidence="2" type="ORF">BT246_40070</name>
</gene>
<evidence type="ECO:0000259" key="1">
    <source>
        <dbReference type="Pfam" id="PF13249"/>
    </source>
</evidence>
<evidence type="ECO:0000313" key="3">
    <source>
        <dbReference type="Proteomes" id="UP000092743"/>
    </source>
</evidence>